<dbReference type="EMBL" id="OU963866">
    <property type="protein sequence ID" value="CAH0389946.1"/>
    <property type="molecule type" value="Genomic_DNA"/>
</dbReference>
<dbReference type="Proteomes" id="UP001152759">
    <property type="component" value="Chromosome 5"/>
</dbReference>
<gene>
    <name evidence="2" type="ORF">BEMITA_LOCUS8719</name>
</gene>
<name>A0A9P0AG05_BEMTA</name>
<protein>
    <submittedName>
        <fullName evidence="2">Uncharacterized protein</fullName>
    </submittedName>
</protein>
<feature type="compositionally biased region" description="Polar residues" evidence="1">
    <location>
        <begin position="178"/>
        <end position="188"/>
    </location>
</feature>
<accession>A0A9P0AG05</accession>
<dbReference type="AlphaFoldDB" id="A0A9P0AG05"/>
<evidence type="ECO:0000313" key="2">
    <source>
        <dbReference type="EMBL" id="CAH0389946.1"/>
    </source>
</evidence>
<keyword evidence="3" id="KW-1185">Reference proteome</keyword>
<feature type="region of interest" description="Disordered" evidence="1">
    <location>
        <begin position="118"/>
        <end position="197"/>
    </location>
</feature>
<proteinExistence type="predicted"/>
<evidence type="ECO:0000256" key="1">
    <source>
        <dbReference type="SAM" id="MobiDB-lite"/>
    </source>
</evidence>
<reference evidence="2" key="1">
    <citation type="submission" date="2021-12" db="EMBL/GenBank/DDBJ databases">
        <authorList>
            <person name="King R."/>
        </authorList>
    </citation>
    <scope>NUCLEOTIDE SEQUENCE</scope>
</reference>
<organism evidence="2 3">
    <name type="scientific">Bemisia tabaci</name>
    <name type="common">Sweetpotato whitefly</name>
    <name type="synonym">Aleurodes tabaci</name>
    <dbReference type="NCBI Taxonomy" id="7038"/>
    <lineage>
        <taxon>Eukaryota</taxon>
        <taxon>Metazoa</taxon>
        <taxon>Ecdysozoa</taxon>
        <taxon>Arthropoda</taxon>
        <taxon>Hexapoda</taxon>
        <taxon>Insecta</taxon>
        <taxon>Pterygota</taxon>
        <taxon>Neoptera</taxon>
        <taxon>Paraneoptera</taxon>
        <taxon>Hemiptera</taxon>
        <taxon>Sternorrhyncha</taxon>
        <taxon>Aleyrodoidea</taxon>
        <taxon>Aleyrodidae</taxon>
        <taxon>Aleyrodinae</taxon>
        <taxon>Bemisia</taxon>
    </lineage>
</organism>
<evidence type="ECO:0000313" key="3">
    <source>
        <dbReference type="Proteomes" id="UP001152759"/>
    </source>
</evidence>
<sequence>MFQFYADLFQKWKLKDCDKIARAFVDAEIELEVLKQCTFDELAPVLSALPLGEKLKFKKSFEAWMKSVVILEISNELMPEPNEPCPEAENVSCNALIPDLPISYSSEDSIQDIDSDLSSTSFKEGSLKTPKKQSGSSPTKRSGETFICESPCKSPRNSPFESENVILEETPTAKSLDVPTSTSSNSTDAKSKDPEEVCSKETLRKLLDKCDLGKFVLLSYKSTKQLETSHRSDVAKVVLYNEMGPDFSKPVHNSRHRKLAEYIVELFPSETLSEWFTPAKKIGLKQYKAARGRLPTLYHNTRRNLLKSGVVWKLRDNLKDTASNAVNAESNSDPDTQSKQKWLKRSVKPLSTVNTFWEQTRELRMVELTSIGDKNVISNYFELYKVLKLDAGLDLLIRDFDALHPDFRDTFVIEWQNLVTSVKNYIDDNLCKKVELAALEIDLEVEEDDYRTINTARAIGNLVNIRRRIKAAKEAWKPSPKN</sequence>